<dbReference type="InterPro" id="IPR032823">
    <property type="entry name" value="BCA_ABC_TP_C"/>
</dbReference>
<reference evidence="5 6" key="1">
    <citation type="submission" date="2021-05" db="EMBL/GenBank/DDBJ databases">
        <title>Complete genome of Nocardioides aquaticus KCTC 9944T isolated from meromictic and hypersaline Ekho Lake, Antarctica.</title>
        <authorList>
            <person name="Hwang K."/>
            <person name="Kim K.M."/>
            <person name="Choe H."/>
        </authorList>
    </citation>
    <scope>NUCLEOTIDE SEQUENCE [LARGE SCALE GENOMIC DNA]</scope>
    <source>
        <strain evidence="5 6">KCTC 9944</strain>
    </source>
</reference>
<dbReference type="GO" id="GO:0005524">
    <property type="term" value="F:ATP binding"/>
    <property type="evidence" value="ECO:0007669"/>
    <property type="project" value="UniProtKB-KW"/>
</dbReference>
<evidence type="ECO:0000256" key="1">
    <source>
        <dbReference type="ARBA" id="ARBA00022448"/>
    </source>
</evidence>
<dbReference type="PANTHER" id="PTHR45772:SF1">
    <property type="entry name" value="ABC TRANSPORTER ATP-BINDING PROTEIN"/>
    <property type="match status" value="1"/>
</dbReference>
<evidence type="ECO:0000256" key="3">
    <source>
        <dbReference type="ARBA" id="ARBA00022840"/>
    </source>
</evidence>
<evidence type="ECO:0000259" key="4">
    <source>
        <dbReference type="Pfam" id="PF12399"/>
    </source>
</evidence>
<keyword evidence="3 5" id="KW-0067">ATP-binding</keyword>
<evidence type="ECO:0000313" key="6">
    <source>
        <dbReference type="Proteomes" id="UP000679307"/>
    </source>
</evidence>
<dbReference type="Pfam" id="PF12399">
    <property type="entry name" value="BCA_ABC_TP_C"/>
    <property type="match status" value="1"/>
</dbReference>
<dbReference type="EMBL" id="CP075371">
    <property type="protein sequence ID" value="QVT77795.1"/>
    <property type="molecule type" value="Genomic_DNA"/>
</dbReference>
<keyword evidence="5" id="KW-0378">Hydrolase</keyword>
<gene>
    <name evidence="5" type="primary">lptB_1</name>
    <name evidence="5" type="ORF">ENKNEFLB_00164</name>
</gene>
<feature type="domain" description="Branched-chain amino acid ATP-binding cassette transporter C-terminal" evidence="4">
    <location>
        <begin position="93"/>
        <end position="117"/>
    </location>
</feature>
<keyword evidence="1" id="KW-0813">Transport</keyword>
<name>A0ABX8ED31_9ACTN</name>
<proteinExistence type="predicted"/>
<dbReference type="InterPro" id="IPR051120">
    <property type="entry name" value="ABC_AA/LPS_Transport"/>
</dbReference>
<protein>
    <submittedName>
        <fullName evidence="5">Lipopolysaccharide export system ATP-binding protein LptB</fullName>
        <ecNumber evidence="5">3.6.3.-</ecNumber>
    </submittedName>
</protein>
<dbReference type="EC" id="3.6.3.-" evidence="5"/>
<keyword evidence="2" id="KW-0547">Nucleotide-binding</keyword>
<dbReference type="PANTHER" id="PTHR45772">
    <property type="entry name" value="CONSERVED COMPONENT OF ABC TRANSPORTER FOR NATURAL AMINO ACIDS-RELATED"/>
    <property type="match status" value="1"/>
</dbReference>
<sequence>MATFGIEQYASVPAGSLPYGVRKLVELSRAFVREPRFMLLDEPVAGLSETETFLGVLVDGLDRLGCGVLLIEHDMPTVRELCERVYVLDTGAVIAEGPFAEVATDPRVVAAYLGADAV</sequence>
<keyword evidence="6" id="KW-1185">Reference proteome</keyword>
<evidence type="ECO:0000313" key="5">
    <source>
        <dbReference type="EMBL" id="QVT77795.1"/>
    </source>
</evidence>
<accession>A0ABX8ED31</accession>
<dbReference type="Proteomes" id="UP000679307">
    <property type="component" value="Chromosome"/>
</dbReference>
<dbReference type="GO" id="GO:0016787">
    <property type="term" value="F:hydrolase activity"/>
    <property type="evidence" value="ECO:0007669"/>
    <property type="project" value="UniProtKB-KW"/>
</dbReference>
<organism evidence="5 6">
    <name type="scientific">Nocardioides aquaticus</name>
    <dbReference type="NCBI Taxonomy" id="160826"/>
    <lineage>
        <taxon>Bacteria</taxon>
        <taxon>Bacillati</taxon>
        <taxon>Actinomycetota</taxon>
        <taxon>Actinomycetes</taxon>
        <taxon>Propionibacteriales</taxon>
        <taxon>Nocardioidaceae</taxon>
        <taxon>Nocardioides</taxon>
    </lineage>
</organism>
<evidence type="ECO:0000256" key="2">
    <source>
        <dbReference type="ARBA" id="ARBA00022741"/>
    </source>
</evidence>